<organism evidence="1 2">
    <name type="scientific">Sporosarcina contaminans</name>
    <dbReference type="NCBI Taxonomy" id="633403"/>
    <lineage>
        <taxon>Bacteria</taxon>
        <taxon>Bacillati</taxon>
        <taxon>Bacillota</taxon>
        <taxon>Bacilli</taxon>
        <taxon>Bacillales</taxon>
        <taxon>Caryophanaceae</taxon>
        <taxon>Sporosarcina</taxon>
    </lineage>
</organism>
<evidence type="ECO:0000313" key="2">
    <source>
        <dbReference type="Proteomes" id="UP001597231"/>
    </source>
</evidence>
<accession>A0ABW3TY50</accession>
<evidence type="ECO:0000313" key="1">
    <source>
        <dbReference type="EMBL" id="MFD1205432.1"/>
    </source>
</evidence>
<dbReference type="RefSeq" id="WP_381480611.1">
    <property type="nucleotide sequence ID" value="NZ_JBHTLT010000046.1"/>
</dbReference>
<sequence>MNISPTYVKNVECLNCREKFTTTKIRSRFVRVAKHDSDFKPVYSDPDIHPLYYNVAVCEHCGFSFTEEFSKFFPAGTKEEITNTITSLWSGRSFGNERTIEESIETYKLAYLSATIKKEKPLTMAGITLRLAWLYREKGDQEEEKRFTSIARDLYTEAFSEGDYVGTQMSETRVLYMMAELSYRIGDQESTIRNLSRVIESQRTSTEPQIIEMAKNRWQEIRELSAQ</sequence>
<dbReference type="Proteomes" id="UP001597231">
    <property type="component" value="Unassembled WGS sequence"/>
</dbReference>
<comment type="caution">
    <text evidence="1">The sequence shown here is derived from an EMBL/GenBank/DDBJ whole genome shotgun (WGS) entry which is preliminary data.</text>
</comment>
<gene>
    <name evidence="1" type="ORF">ACFQ38_10010</name>
</gene>
<dbReference type="Pfam" id="PF09986">
    <property type="entry name" value="DUF2225"/>
    <property type="match status" value="1"/>
</dbReference>
<proteinExistence type="predicted"/>
<dbReference type="EMBL" id="JBHTLT010000046">
    <property type="protein sequence ID" value="MFD1205432.1"/>
    <property type="molecule type" value="Genomic_DNA"/>
</dbReference>
<protein>
    <submittedName>
        <fullName evidence="1">DUF2225 domain-containing protein</fullName>
    </submittedName>
</protein>
<reference evidence="2" key="1">
    <citation type="journal article" date="2019" name="Int. J. Syst. Evol. Microbiol.">
        <title>The Global Catalogue of Microorganisms (GCM) 10K type strain sequencing project: providing services to taxonomists for standard genome sequencing and annotation.</title>
        <authorList>
            <consortium name="The Broad Institute Genomics Platform"/>
            <consortium name="The Broad Institute Genome Sequencing Center for Infectious Disease"/>
            <person name="Wu L."/>
            <person name="Ma J."/>
        </authorList>
    </citation>
    <scope>NUCLEOTIDE SEQUENCE [LARGE SCALE GENOMIC DNA]</scope>
    <source>
        <strain evidence="2">CCUG 53915</strain>
    </source>
</reference>
<dbReference type="InterPro" id="IPR018708">
    <property type="entry name" value="DUF2225"/>
</dbReference>
<keyword evidence="2" id="KW-1185">Reference proteome</keyword>
<name>A0ABW3TY50_9BACL</name>